<comment type="caution">
    <text evidence="2">The sequence shown here is derived from an EMBL/GenBank/DDBJ whole genome shotgun (WGS) entry which is preliminary data.</text>
</comment>
<gene>
    <name evidence="2" type="ORF">J2853_005125</name>
</gene>
<dbReference type="EMBL" id="JAUSQU010000001">
    <property type="protein sequence ID" value="MDP9845914.1"/>
    <property type="molecule type" value="Genomic_DNA"/>
</dbReference>
<sequence>MSNIYTDFIRVYAQPNWRIDEVEAQWITWQLLGPRGSYHVPVVIRCAPAGQYVDIQYGSGKSHEIVNFCKNHVGYFTIWGRHFNEGSTQDEIWRDDVNEGPRRYCRYGFDEVRVITTGERPPVGPEERWRRGSDGSWRLPIAGSYRTGNDRYAYVGSGATPTSKPPVPTLSELTTPTTPSARGDALASIDPPWLAPLADEHPGVTLIEYRWRGRVVHRAREEDEEWGRSWEHRGADDWDNCLDPDFLRFTGATDLLLSEEVYRRDDLKPGR</sequence>
<feature type="compositionally biased region" description="Low complexity" evidence="1">
    <location>
        <begin position="169"/>
        <end position="180"/>
    </location>
</feature>
<organism evidence="2 3">
    <name type="scientific">Streptosporangium lutulentum</name>
    <dbReference type="NCBI Taxonomy" id="1461250"/>
    <lineage>
        <taxon>Bacteria</taxon>
        <taxon>Bacillati</taxon>
        <taxon>Actinomycetota</taxon>
        <taxon>Actinomycetes</taxon>
        <taxon>Streptosporangiales</taxon>
        <taxon>Streptosporangiaceae</taxon>
        <taxon>Streptosporangium</taxon>
    </lineage>
</organism>
<protein>
    <submittedName>
        <fullName evidence="2">Uncharacterized protein</fullName>
    </submittedName>
</protein>
<reference evidence="2 3" key="1">
    <citation type="submission" date="2023-07" db="EMBL/GenBank/DDBJ databases">
        <title>Sequencing the genomes of 1000 actinobacteria strains.</title>
        <authorList>
            <person name="Klenk H.-P."/>
        </authorList>
    </citation>
    <scope>NUCLEOTIDE SEQUENCE [LARGE SCALE GENOMIC DNA]</scope>
    <source>
        <strain evidence="2 3">DSM 46740</strain>
    </source>
</reference>
<keyword evidence="3" id="KW-1185">Reference proteome</keyword>
<evidence type="ECO:0000313" key="2">
    <source>
        <dbReference type="EMBL" id="MDP9845914.1"/>
    </source>
</evidence>
<dbReference type="RefSeq" id="WP_307561938.1">
    <property type="nucleotide sequence ID" value="NZ_JAUSQU010000001.1"/>
</dbReference>
<feature type="region of interest" description="Disordered" evidence="1">
    <location>
        <begin position="157"/>
        <end position="184"/>
    </location>
</feature>
<proteinExistence type="predicted"/>
<evidence type="ECO:0000313" key="3">
    <source>
        <dbReference type="Proteomes" id="UP001225356"/>
    </source>
</evidence>
<accession>A0ABT9QIL2</accession>
<name>A0ABT9QIL2_9ACTN</name>
<dbReference type="Proteomes" id="UP001225356">
    <property type="component" value="Unassembled WGS sequence"/>
</dbReference>
<evidence type="ECO:0000256" key="1">
    <source>
        <dbReference type="SAM" id="MobiDB-lite"/>
    </source>
</evidence>